<accession>A0A3G4ZZZ9</accession>
<dbReference type="EMBL" id="MK072244">
    <property type="protein sequence ID" value="AYV80498.1"/>
    <property type="molecule type" value="Genomic_DNA"/>
</dbReference>
<protein>
    <submittedName>
        <fullName evidence="1">Uncharacterized protein</fullName>
    </submittedName>
</protein>
<evidence type="ECO:0000313" key="1">
    <source>
        <dbReference type="EMBL" id="AYV80498.1"/>
    </source>
</evidence>
<gene>
    <name evidence="1" type="ORF">Harvfovirus2_28</name>
</gene>
<reference evidence="1" key="1">
    <citation type="submission" date="2018-10" db="EMBL/GenBank/DDBJ databases">
        <title>Hidden diversity of soil giant viruses.</title>
        <authorList>
            <person name="Schulz F."/>
            <person name="Alteio L."/>
            <person name="Goudeau D."/>
            <person name="Ryan E.M."/>
            <person name="Malmstrom R.R."/>
            <person name="Blanchard J."/>
            <person name="Woyke T."/>
        </authorList>
    </citation>
    <scope>NUCLEOTIDE SEQUENCE</scope>
    <source>
        <strain evidence="1">HAV1</strain>
    </source>
</reference>
<sequence>MEPPKKSQKRVQCVVCRGFSKKITKCVTCNLLVICEECWLSHSSVHKRCSKNCVAVLSKKNAFLRCSCGVLVHDSCKKGIMCVMCITQKRMVRCRHDGCLVEEVYSSDHAVKPIDGFSFLWRLEDYDEKKVALRKCFCNDSCENFFCSEHCEKCKFCKKVMCKICFGSHMRCSLCLLFDTCCDTSTESIRSLKCTCGSGLTVKYINTFVDGRCQSRETKFCCKCFQDFLLKGIGYGRRVAHKEHPLCHCGKPYCGDMLSGCASCKKIKVHDDSCVGVPLACIDCPQSLDVFPICCDCKILPSKIKTIVGNHTMIPIDLVSIIGGFFEPMSHVEHVECEINGGSLCKSHVRSCVDCKTITSERNLVPCGKCGKKFCPRCIAMHIIVAKCGCALYQCNKKYIRCGICPTKELISSCHFPLRNRKKGKTILTKVCCKCFVN</sequence>
<proteinExistence type="predicted"/>
<name>A0A3G4ZZZ9_9VIRU</name>
<organism evidence="1">
    <name type="scientific">Harvfovirus sp</name>
    <dbReference type="NCBI Taxonomy" id="2487768"/>
    <lineage>
        <taxon>Viruses</taxon>
        <taxon>Varidnaviria</taxon>
        <taxon>Bamfordvirae</taxon>
        <taxon>Nucleocytoviricota</taxon>
        <taxon>Megaviricetes</taxon>
        <taxon>Imitervirales</taxon>
        <taxon>Mimiviridae</taxon>
        <taxon>Klosneuvirinae</taxon>
    </lineage>
</organism>